<dbReference type="Pfam" id="PF13086">
    <property type="entry name" value="AAA_11"/>
    <property type="match status" value="1"/>
</dbReference>
<dbReference type="AlphaFoldDB" id="A0A5D8QAW8"/>
<accession>A0A5D8QAW8</accession>
<dbReference type="InterPro" id="IPR041677">
    <property type="entry name" value="DNA2/NAM7_AAA_11"/>
</dbReference>
<evidence type="ECO:0000313" key="3">
    <source>
        <dbReference type="Proteomes" id="UP000322976"/>
    </source>
</evidence>
<protein>
    <recommendedName>
        <fullName evidence="1">DNA2/NAM7 helicase helicase domain-containing protein</fullName>
    </recommendedName>
</protein>
<sequence length="118" mass="13121">MIGGQYMPVVSTTFASVSTFLKYIGKEELGILVIDEAGQATPQSALGAIWRTSKAIVIGDPMQIEPIVTVPDVFYEKFAEKLAKELNILIFLLLFNIKLRNLVIKTLMLRAFLKAQSM</sequence>
<evidence type="ECO:0000259" key="1">
    <source>
        <dbReference type="Pfam" id="PF13086"/>
    </source>
</evidence>
<name>A0A5D8QAW8_9THEO</name>
<keyword evidence="3" id="KW-1185">Reference proteome</keyword>
<dbReference type="SUPFAM" id="SSF52540">
    <property type="entry name" value="P-loop containing nucleoside triphosphate hydrolases"/>
    <property type="match status" value="1"/>
</dbReference>
<organism evidence="2 3">
    <name type="scientific">Calorimonas adulescens</name>
    <dbReference type="NCBI Taxonomy" id="2606906"/>
    <lineage>
        <taxon>Bacteria</taxon>
        <taxon>Bacillati</taxon>
        <taxon>Bacillota</taxon>
        <taxon>Clostridia</taxon>
        <taxon>Thermoanaerobacterales</taxon>
        <taxon>Thermoanaerobacteraceae</taxon>
        <taxon>Calorimonas</taxon>
    </lineage>
</organism>
<feature type="domain" description="DNA2/NAM7 helicase helicase" evidence="1">
    <location>
        <begin position="9"/>
        <end position="68"/>
    </location>
</feature>
<dbReference type="Gene3D" id="3.40.50.300">
    <property type="entry name" value="P-loop containing nucleotide triphosphate hydrolases"/>
    <property type="match status" value="1"/>
</dbReference>
<dbReference type="InterPro" id="IPR027417">
    <property type="entry name" value="P-loop_NTPase"/>
</dbReference>
<comment type="caution">
    <text evidence="2">The sequence shown here is derived from an EMBL/GenBank/DDBJ whole genome shotgun (WGS) entry which is preliminary data.</text>
</comment>
<proteinExistence type="predicted"/>
<evidence type="ECO:0000313" key="2">
    <source>
        <dbReference type="EMBL" id="TZE80926.1"/>
    </source>
</evidence>
<dbReference type="EMBL" id="VTPS01000021">
    <property type="protein sequence ID" value="TZE80926.1"/>
    <property type="molecule type" value="Genomic_DNA"/>
</dbReference>
<gene>
    <name evidence="2" type="ORF">FWJ32_11585</name>
</gene>
<reference evidence="2 3" key="1">
    <citation type="submission" date="2019-08" db="EMBL/GenBank/DDBJ databases">
        <title>Calorimonas adulescens gen. nov., sp. nov., an anaerobic thermophilic bacterium from Sakhalin hot spring.</title>
        <authorList>
            <person name="Khomyakova M.A."/>
            <person name="Merkel A.Y."/>
            <person name="Novikov A."/>
            <person name="Bonch-Osmolovskaya E.A."/>
            <person name="Slobodkin A.I."/>
        </authorList>
    </citation>
    <scope>NUCLEOTIDE SEQUENCE [LARGE SCALE GENOMIC DNA]</scope>
    <source>
        <strain evidence="2 3">A05MB</strain>
    </source>
</reference>
<dbReference type="GO" id="GO:0004386">
    <property type="term" value="F:helicase activity"/>
    <property type="evidence" value="ECO:0007669"/>
    <property type="project" value="InterPro"/>
</dbReference>
<dbReference type="Proteomes" id="UP000322976">
    <property type="component" value="Unassembled WGS sequence"/>
</dbReference>